<comment type="similarity">
    <text evidence="1">Belongs to the membrane fusion protein (MFP) (TC 8.A.1) family.</text>
</comment>
<dbReference type="GO" id="GO:0015562">
    <property type="term" value="F:efflux transmembrane transporter activity"/>
    <property type="evidence" value="ECO:0007669"/>
    <property type="project" value="TreeGrafter"/>
</dbReference>
<accession>A0A2M6WHC1</accession>
<dbReference type="AlphaFoldDB" id="A0A2M6WHC1"/>
<gene>
    <name evidence="4" type="ORF">COU08_03960</name>
</gene>
<dbReference type="PANTHER" id="PTHR30469">
    <property type="entry name" value="MULTIDRUG RESISTANCE PROTEIN MDTA"/>
    <property type="match status" value="1"/>
</dbReference>
<dbReference type="EMBL" id="PFBA01000033">
    <property type="protein sequence ID" value="PIT92136.1"/>
    <property type="molecule type" value="Genomic_DNA"/>
</dbReference>
<comment type="caution">
    <text evidence="4">The sequence shown here is derived from an EMBL/GenBank/DDBJ whole genome shotgun (WGS) entry which is preliminary data.</text>
</comment>
<evidence type="ECO:0000313" key="4">
    <source>
        <dbReference type="EMBL" id="PIT92136.1"/>
    </source>
</evidence>
<evidence type="ECO:0000256" key="2">
    <source>
        <dbReference type="SAM" id="Coils"/>
    </source>
</evidence>
<feature type="domain" description="Multidrug resistance protein MdtA-like C-terminal permuted SH3" evidence="3">
    <location>
        <begin position="466"/>
        <end position="518"/>
    </location>
</feature>
<evidence type="ECO:0000313" key="5">
    <source>
        <dbReference type="Proteomes" id="UP000228635"/>
    </source>
</evidence>
<feature type="coiled-coil region" evidence="2">
    <location>
        <begin position="97"/>
        <end position="135"/>
    </location>
</feature>
<keyword evidence="2" id="KW-0175">Coiled coil</keyword>
<dbReference type="Proteomes" id="UP000228635">
    <property type="component" value="Unassembled WGS sequence"/>
</dbReference>
<evidence type="ECO:0000259" key="3">
    <source>
        <dbReference type="Pfam" id="PF25967"/>
    </source>
</evidence>
<dbReference type="InterPro" id="IPR058627">
    <property type="entry name" value="MdtA-like_C"/>
</dbReference>
<dbReference type="InterPro" id="IPR006143">
    <property type="entry name" value="RND_pump_MFP"/>
</dbReference>
<dbReference type="Gene3D" id="2.40.420.20">
    <property type="match status" value="1"/>
</dbReference>
<dbReference type="SUPFAM" id="SSF111369">
    <property type="entry name" value="HlyD-like secretion proteins"/>
    <property type="match status" value="2"/>
</dbReference>
<dbReference type="PANTHER" id="PTHR30469:SF36">
    <property type="entry name" value="BLL3903 PROTEIN"/>
    <property type="match status" value="1"/>
</dbReference>
<dbReference type="Gene3D" id="2.40.30.170">
    <property type="match status" value="1"/>
</dbReference>
<protein>
    <recommendedName>
        <fullName evidence="3">Multidrug resistance protein MdtA-like C-terminal permuted SH3 domain-containing protein</fullName>
    </recommendedName>
</protein>
<organism evidence="4 5">
    <name type="scientific">Candidatus Harrisonbacteria bacterium CG10_big_fil_rev_8_21_14_0_10_42_17</name>
    <dbReference type="NCBI Taxonomy" id="1974584"/>
    <lineage>
        <taxon>Bacteria</taxon>
        <taxon>Candidatus Harrisoniibacteriota</taxon>
    </lineage>
</organism>
<dbReference type="Pfam" id="PF25967">
    <property type="entry name" value="RND-MFP_C"/>
    <property type="match status" value="1"/>
</dbReference>
<dbReference type="Gene3D" id="2.40.50.100">
    <property type="match status" value="2"/>
</dbReference>
<dbReference type="Gene3D" id="1.10.287.470">
    <property type="entry name" value="Helix hairpin bin"/>
    <property type="match status" value="2"/>
</dbReference>
<sequence>MNTIRKHPITTIVIIALALASGVVIHRIATTKSITALESTGTQSIALLKLEDYREQNAKVSTVGVVEALEQVELRSQLAEYIKQVHIDIGSKVTKSQALITLENNELQARLRQAEANLQAEQSRLEELRQGTREEQIAILETRVRVAEEGVINAQKNSIDAIKNDFTTADNAIRNTADVIISNPQSIEPKLVFTTSNNQTRIDLEFERRVVEEHLNEWEKIVSSLKNQEIIKEQTQRVKILINDMQSFLTKAALAVNTVNAGGNLTEATISTYKANISLARNEINRVATALLRSEETSLGAETSFELAKNELTLARAGAQQEQIKAQEARVSLAEAGRISALVQLEKTIIKSPINGTIASLPARVNELANPGEILVSIVNTSGLQVRTFINGQNSNFIQVGAKVKIENSTEGIVENIAPSIDPITRKVEVVIAITNQKDNNLVIGQFVNTEIEVDESATRERSLFLPLEAVKVTPTASFIYVLGDNNIVEEKEVQLGRVIGESIEIKGNLKGEDEVISSVRGIKPGQIVEVMSK</sequence>
<reference evidence="5" key="1">
    <citation type="submission" date="2017-09" db="EMBL/GenBank/DDBJ databases">
        <title>Depth-based differentiation of microbial function through sediment-hosted aquifers and enrichment of novel symbionts in the deep terrestrial subsurface.</title>
        <authorList>
            <person name="Probst A.J."/>
            <person name="Ladd B."/>
            <person name="Jarett J.K."/>
            <person name="Geller-Mcgrath D.E."/>
            <person name="Sieber C.M.K."/>
            <person name="Emerson J.B."/>
            <person name="Anantharaman K."/>
            <person name="Thomas B.C."/>
            <person name="Malmstrom R."/>
            <person name="Stieglmeier M."/>
            <person name="Klingl A."/>
            <person name="Woyke T."/>
            <person name="Ryan C.M."/>
            <person name="Banfield J.F."/>
        </authorList>
    </citation>
    <scope>NUCLEOTIDE SEQUENCE [LARGE SCALE GENOMIC DNA]</scope>
</reference>
<name>A0A2M6WHC1_9BACT</name>
<proteinExistence type="inferred from homology"/>
<dbReference type="NCBIfam" id="TIGR01730">
    <property type="entry name" value="RND_mfp"/>
    <property type="match status" value="1"/>
</dbReference>
<evidence type="ECO:0000256" key="1">
    <source>
        <dbReference type="ARBA" id="ARBA00009477"/>
    </source>
</evidence>
<dbReference type="GO" id="GO:1990281">
    <property type="term" value="C:efflux pump complex"/>
    <property type="evidence" value="ECO:0007669"/>
    <property type="project" value="TreeGrafter"/>
</dbReference>